<sequence length="74" mass="8501">MNTPESDMEQMKFAREWVRAHAAKKMAKYEKKLRRAAKDFFGHPVAIAYLKPGVMFEIKDTGEKAKIVADEEKG</sequence>
<organism evidence="1">
    <name type="scientific">[Ruminococcus] torques</name>
    <dbReference type="NCBI Taxonomy" id="33039"/>
    <lineage>
        <taxon>Bacteria</taxon>
        <taxon>Bacillati</taxon>
        <taxon>Bacillota</taxon>
        <taxon>Clostridia</taxon>
        <taxon>Lachnospirales</taxon>
        <taxon>Lachnospiraceae</taxon>
        <taxon>Mediterraneibacter</taxon>
    </lineage>
</organism>
<accession>A0A6N2ZBL6</accession>
<reference evidence="1" key="1">
    <citation type="submission" date="2019-11" db="EMBL/GenBank/DDBJ databases">
        <authorList>
            <person name="Feng L."/>
        </authorList>
    </citation>
    <scope>NUCLEOTIDE SEQUENCE</scope>
    <source>
        <strain evidence="1">RtorquesLFYP15</strain>
    </source>
</reference>
<proteinExistence type="predicted"/>
<gene>
    <name evidence="1" type="ORF">RTLFYP15_00676</name>
</gene>
<dbReference type="EMBL" id="CACRUQ010000005">
    <property type="protein sequence ID" value="VYT77045.1"/>
    <property type="molecule type" value="Genomic_DNA"/>
</dbReference>
<name>A0A6N2ZBL6_9FIRM</name>
<dbReference type="AlphaFoldDB" id="A0A6N2ZBL6"/>
<dbReference type="RefSeq" id="WP_161117609.1">
    <property type="nucleotide sequence ID" value="NZ_CACRUQ010000005.1"/>
</dbReference>
<protein>
    <submittedName>
        <fullName evidence="1">Uncharacterized protein</fullName>
    </submittedName>
</protein>
<evidence type="ECO:0000313" key="1">
    <source>
        <dbReference type="EMBL" id="VYT77045.1"/>
    </source>
</evidence>